<keyword evidence="2" id="KW-0238">DNA-binding</keyword>
<dbReference type="SMART" id="SM00418">
    <property type="entry name" value="HTH_ARSR"/>
    <property type="match status" value="1"/>
</dbReference>
<reference evidence="5 6" key="1">
    <citation type="submission" date="2021-03" db="EMBL/GenBank/DDBJ databases">
        <authorList>
            <person name="Kanchanasin P."/>
            <person name="Saeng-In P."/>
            <person name="Phongsopitanun W."/>
            <person name="Yuki M."/>
            <person name="Kudo T."/>
            <person name="Ohkuma M."/>
            <person name="Tanasupawat S."/>
        </authorList>
    </citation>
    <scope>NUCLEOTIDE SEQUENCE [LARGE SCALE GENOMIC DNA]</scope>
    <source>
        <strain evidence="5 6">L46</strain>
    </source>
</reference>
<evidence type="ECO:0000256" key="1">
    <source>
        <dbReference type="ARBA" id="ARBA00023015"/>
    </source>
</evidence>
<proteinExistence type="predicted"/>
<keyword evidence="6" id="KW-1185">Reference proteome</keyword>
<organism evidence="5 6">
    <name type="scientific">Actinomadura nitritigenes</name>
    <dbReference type="NCBI Taxonomy" id="134602"/>
    <lineage>
        <taxon>Bacteria</taxon>
        <taxon>Bacillati</taxon>
        <taxon>Actinomycetota</taxon>
        <taxon>Actinomycetes</taxon>
        <taxon>Streptosporangiales</taxon>
        <taxon>Thermomonosporaceae</taxon>
        <taxon>Actinomadura</taxon>
    </lineage>
</organism>
<gene>
    <name evidence="5" type="ORF">J4557_04040</name>
</gene>
<dbReference type="InterPro" id="IPR036388">
    <property type="entry name" value="WH-like_DNA-bd_sf"/>
</dbReference>
<dbReference type="SUPFAM" id="SSF46785">
    <property type="entry name" value="Winged helix' DNA-binding domain"/>
    <property type="match status" value="1"/>
</dbReference>
<dbReference type="InterPro" id="IPR011991">
    <property type="entry name" value="ArsR-like_HTH"/>
</dbReference>
<evidence type="ECO:0000313" key="6">
    <source>
        <dbReference type="Proteomes" id="UP000666915"/>
    </source>
</evidence>
<dbReference type="InterPro" id="IPR036390">
    <property type="entry name" value="WH_DNA-bd_sf"/>
</dbReference>
<dbReference type="InterPro" id="IPR001845">
    <property type="entry name" value="HTH_ArsR_DNA-bd_dom"/>
</dbReference>
<dbReference type="PROSITE" id="PS50987">
    <property type="entry name" value="HTH_ARSR_2"/>
    <property type="match status" value="1"/>
</dbReference>
<protein>
    <submittedName>
        <fullName evidence="5">Helix-turn-helix transcriptional regulator</fullName>
    </submittedName>
</protein>
<dbReference type="Gene3D" id="1.10.10.10">
    <property type="entry name" value="Winged helix-like DNA-binding domain superfamily/Winged helix DNA-binding domain"/>
    <property type="match status" value="1"/>
</dbReference>
<keyword evidence="1" id="KW-0805">Transcription regulation</keyword>
<keyword evidence="3" id="KW-0804">Transcription</keyword>
<dbReference type="PANTHER" id="PTHR43132:SF6">
    <property type="entry name" value="HTH-TYPE TRANSCRIPTIONAL REPRESSOR CZRA"/>
    <property type="match status" value="1"/>
</dbReference>
<dbReference type="CDD" id="cd00090">
    <property type="entry name" value="HTH_ARSR"/>
    <property type="match status" value="1"/>
</dbReference>
<accession>A0ABS3QSA6</accession>
<sequence length="320" mass="34580">MYEFRLGIQDLAETSFGMSPLFELVFSLRPRVFPAKHPEHLPWVRETAAAYARLDTALLDVLFAPHGWIPDFLTPRPAGIGNEIADDLAVLRQTPPDAVRHDIAAAYRHVPVPPVLSGDPAAVLHRICAAFAAYWDACVEPYWARMRAVLEADLAHRARRLTFGGAAALFAELDDRISWTPGLVRLVIPSGLAPERAVDVAGRGLVLVPGLFLRGAITMIEDQGPPLICYPARGRGAVWEHAAPEGPAALAALIGARRAELMVMLAAPASTTDLARRLGVTPGAVSHHLAALHAGGLLNRTRAGRSVLYMRSPLGDRLVR</sequence>
<dbReference type="PANTHER" id="PTHR43132">
    <property type="entry name" value="ARSENICAL RESISTANCE OPERON REPRESSOR ARSR-RELATED"/>
    <property type="match status" value="1"/>
</dbReference>
<dbReference type="Proteomes" id="UP000666915">
    <property type="component" value="Unassembled WGS sequence"/>
</dbReference>
<dbReference type="InterPro" id="IPR051011">
    <property type="entry name" value="Metal_resp_trans_reg"/>
</dbReference>
<name>A0ABS3QSA6_9ACTN</name>
<dbReference type="Pfam" id="PF01022">
    <property type="entry name" value="HTH_5"/>
    <property type="match status" value="1"/>
</dbReference>
<dbReference type="EMBL" id="JAGEOK010000002">
    <property type="protein sequence ID" value="MBO2436685.1"/>
    <property type="molecule type" value="Genomic_DNA"/>
</dbReference>
<evidence type="ECO:0000259" key="4">
    <source>
        <dbReference type="PROSITE" id="PS50987"/>
    </source>
</evidence>
<evidence type="ECO:0000256" key="3">
    <source>
        <dbReference type="ARBA" id="ARBA00023163"/>
    </source>
</evidence>
<evidence type="ECO:0000256" key="2">
    <source>
        <dbReference type="ARBA" id="ARBA00023125"/>
    </source>
</evidence>
<comment type="caution">
    <text evidence="5">The sequence shown here is derived from an EMBL/GenBank/DDBJ whole genome shotgun (WGS) entry which is preliminary data.</text>
</comment>
<dbReference type="RefSeq" id="WP_208264963.1">
    <property type="nucleotide sequence ID" value="NZ_BAAAGM010000001.1"/>
</dbReference>
<feature type="domain" description="HTH arsR-type" evidence="4">
    <location>
        <begin position="238"/>
        <end position="320"/>
    </location>
</feature>
<evidence type="ECO:0000313" key="5">
    <source>
        <dbReference type="EMBL" id="MBO2436685.1"/>
    </source>
</evidence>